<evidence type="ECO:0000256" key="5">
    <source>
        <dbReference type="ARBA" id="ARBA00023136"/>
    </source>
</evidence>
<evidence type="ECO:0000256" key="2">
    <source>
        <dbReference type="ARBA" id="ARBA00022475"/>
    </source>
</evidence>
<feature type="transmembrane region" description="Helical" evidence="6">
    <location>
        <begin position="252"/>
        <end position="271"/>
    </location>
</feature>
<keyword evidence="2" id="KW-1003">Cell membrane</keyword>
<feature type="transmembrane region" description="Helical" evidence="6">
    <location>
        <begin position="43"/>
        <end position="64"/>
    </location>
</feature>
<feature type="domain" description="Type II secretion system protein GspF" evidence="7">
    <location>
        <begin position="112"/>
        <end position="237"/>
    </location>
</feature>
<dbReference type="PANTHER" id="PTHR35007">
    <property type="entry name" value="INTEGRAL MEMBRANE PROTEIN-RELATED"/>
    <property type="match status" value="1"/>
</dbReference>
<protein>
    <submittedName>
        <fullName evidence="8">Type II secretion system F family protein</fullName>
    </submittedName>
</protein>
<keyword evidence="5 6" id="KW-0472">Membrane</keyword>
<evidence type="ECO:0000259" key="7">
    <source>
        <dbReference type="Pfam" id="PF00482"/>
    </source>
</evidence>
<accession>A0AAU0MDV0</accession>
<keyword evidence="9" id="KW-1185">Reference proteome</keyword>
<evidence type="ECO:0000256" key="6">
    <source>
        <dbReference type="SAM" id="Phobius"/>
    </source>
</evidence>
<comment type="subcellular location">
    <subcellularLocation>
        <location evidence="1">Cell membrane</location>
        <topology evidence="1">Multi-pass membrane protein</topology>
    </subcellularLocation>
</comment>
<evidence type="ECO:0000313" key="8">
    <source>
        <dbReference type="EMBL" id="WOQ68587.1"/>
    </source>
</evidence>
<organism evidence="8 9">
    <name type="scientific">Microbacterium limosum</name>
    <dbReference type="NCBI Taxonomy" id="3079935"/>
    <lineage>
        <taxon>Bacteria</taxon>
        <taxon>Bacillati</taxon>
        <taxon>Actinomycetota</taxon>
        <taxon>Actinomycetes</taxon>
        <taxon>Micrococcales</taxon>
        <taxon>Microbacteriaceae</taxon>
        <taxon>Microbacterium</taxon>
    </lineage>
</organism>
<dbReference type="Proteomes" id="UP001329313">
    <property type="component" value="Chromosome"/>
</dbReference>
<feature type="transmembrane region" description="Helical" evidence="6">
    <location>
        <begin position="70"/>
        <end position="93"/>
    </location>
</feature>
<keyword evidence="3 6" id="KW-0812">Transmembrane</keyword>
<evidence type="ECO:0000313" key="9">
    <source>
        <dbReference type="Proteomes" id="UP001329313"/>
    </source>
</evidence>
<dbReference type="Pfam" id="PF00482">
    <property type="entry name" value="T2SSF"/>
    <property type="match status" value="1"/>
</dbReference>
<evidence type="ECO:0000256" key="3">
    <source>
        <dbReference type="ARBA" id="ARBA00022692"/>
    </source>
</evidence>
<proteinExistence type="predicted"/>
<dbReference type="AlphaFoldDB" id="A0AAU0MDV0"/>
<dbReference type="KEGG" id="mliy:RYJ27_07580"/>
<dbReference type="RefSeq" id="WP_330169728.1">
    <property type="nucleotide sequence ID" value="NZ_CP137080.1"/>
</dbReference>
<feature type="transmembrane region" description="Helical" evidence="6">
    <location>
        <begin position="218"/>
        <end position="240"/>
    </location>
</feature>
<keyword evidence="4 6" id="KW-1133">Transmembrane helix</keyword>
<dbReference type="EMBL" id="CP137080">
    <property type="protein sequence ID" value="WOQ68587.1"/>
    <property type="molecule type" value="Genomic_DNA"/>
</dbReference>
<dbReference type="GO" id="GO:0005886">
    <property type="term" value="C:plasma membrane"/>
    <property type="evidence" value="ECO:0007669"/>
    <property type="project" value="UniProtKB-SubCell"/>
</dbReference>
<dbReference type="PANTHER" id="PTHR35007:SF2">
    <property type="entry name" value="PILUS ASSEMBLE PROTEIN"/>
    <property type="match status" value="1"/>
</dbReference>
<sequence>MTAVWGGLLAVGALLVTAPWLWPRRSDRHDAGRGRLGRLLDEAGLAHVRVRVLVAASLAVGALAGVLAAAVLGVAIVAVTAGCAGAVAPYAWLRARRAARRRRRRAVWPDVCEHIVAGVRAGLSVTDAVSALQATGPEVLRPAFARFALDMAASGNGDSSLVRLKTALADPVADRIIETLRMARQVGGTKLGTVLRALASSVREEAALRAEVDARQSWVRAAAALGVIAPWVVLVLLASRPEGARAYSSPEGILLVLGGAAVSVVAYRLMLRLGRLPEQARWFA</sequence>
<evidence type="ECO:0000256" key="4">
    <source>
        <dbReference type="ARBA" id="ARBA00022989"/>
    </source>
</evidence>
<feature type="transmembrane region" description="Helical" evidence="6">
    <location>
        <begin position="6"/>
        <end position="22"/>
    </location>
</feature>
<evidence type="ECO:0000256" key="1">
    <source>
        <dbReference type="ARBA" id="ARBA00004651"/>
    </source>
</evidence>
<dbReference type="InterPro" id="IPR018076">
    <property type="entry name" value="T2SS_GspF_dom"/>
</dbReference>
<reference evidence="8 9" key="1">
    <citation type="submission" date="2023-10" db="EMBL/GenBank/DDBJ databases">
        <title>Y20.</title>
        <authorList>
            <person name="Zhang G."/>
            <person name="Ding Y."/>
        </authorList>
    </citation>
    <scope>NUCLEOTIDE SEQUENCE [LARGE SCALE GENOMIC DNA]</scope>
    <source>
        <strain evidence="8 9">Y20</strain>
    </source>
</reference>
<gene>
    <name evidence="8" type="ORF">RYJ27_07580</name>
</gene>
<name>A0AAU0MDV0_9MICO</name>